<comment type="caution">
    <text evidence="3">The sequence shown here is derived from an EMBL/GenBank/DDBJ whole genome shotgun (WGS) entry which is preliminary data.</text>
</comment>
<dbReference type="PANTHER" id="PTHR34477:SF5">
    <property type="entry name" value="BSL5627 PROTEIN"/>
    <property type="match status" value="1"/>
</dbReference>
<sequence length="111" mass="12730">MRQERQPCVYLLTNGLYGAIYIGVTSDLLGRLVQHREGLISGFTSRFKIHRLVHFEIFDTMESAIAREKQFKNWRRQWKINPINSGNPQWVDLAVGFGLPPLARSGRTNGS</sequence>
<dbReference type="AlphaFoldDB" id="A0A6I4SVH9"/>
<gene>
    <name evidence="3" type="ORF">GRI89_05780</name>
</gene>
<dbReference type="OrthoDB" id="287318at2"/>
<accession>A0A6I4SVH9</accession>
<dbReference type="Pfam" id="PF01541">
    <property type="entry name" value="GIY-YIG"/>
    <property type="match status" value="1"/>
</dbReference>
<dbReference type="EMBL" id="WTYM01000032">
    <property type="protein sequence ID" value="MXO59047.1"/>
    <property type="molecule type" value="Genomic_DNA"/>
</dbReference>
<evidence type="ECO:0000313" key="4">
    <source>
        <dbReference type="Proteomes" id="UP000433652"/>
    </source>
</evidence>
<dbReference type="PROSITE" id="PS50164">
    <property type="entry name" value="GIY_YIG"/>
    <property type="match status" value="1"/>
</dbReference>
<evidence type="ECO:0000259" key="2">
    <source>
        <dbReference type="PROSITE" id="PS50164"/>
    </source>
</evidence>
<evidence type="ECO:0000256" key="1">
    <source>
        <dbReference type="ARBA" id="ARBA00007435"/>
    </source>
</evidence>
<dbReference type="SUPFAM" id="SSF82771">
    <property type="entry name" value="GIY-YIG endonuclease"/>
    <property type="match status" value="1"/>
</dbReference>
<comment type="similarity">
    <text evidence="1">Belongs to the UPF0213 family.</text>
</comment>
<dbReference type="InterPro" id="IPR050190">
    <property type="entry name" value="UPF0213_domain"/>
</dbReference>
<dbReference type="InterPro" id="IPR035901">
    <property type="entry name" value="GIY-YIG_endonuc_sf"/>
</dbReference>
<name>A0A6I4SVH9_9SPHN</name>
<protein>
    <submittedName>
        <fullName evidence="3">GIY-YIG nuclease family protein</fullName>
    </submittedName>
</protein>
<feature type="domain" description="GIY-YIG" evidence="2">
    <location>
        <begin position="5"/>
        <end position="82"/>
    </location>
</feature>
<dbReference type="Gene3D" id="3.40.1440.10">
    <property type="entry name" value="GIY-YIG endonuclease"/>
    <property type="match status" value="1"/>
</dbReference>
<reference evidence="3 4" key="1">
    <citation type="submission" date="2019-12" db="EMBL/GenBank/DDBJ databases">
        <title>Genomic-based taxomic classification of the family Erythrobacteraceae.</title>
        <authorList>
            <person name="Xu L."/>
        </authorList>
    </citation>
    <scope>NUCLEOTIDE SEQUENCE [LARGE SCALE GENOMIC DNA]</scope>
    <source>
        <strain evidence="3 4">MCCC 1K01500</strain>
    </source>
</reference>
<dbReference type="CDD" id="cd10448">
    <property type="entry name" value="GIY-YIG_unchar_3"/>
    <property type="match status" value="1"/>
</dbReference>
<dbReference type="PANTHER" id="PTHR34477">
    <property type="entry name" value="UPF0213 PROTEIN YHBQ"/>
    <property type="match status" value="1"/>
</dbReference>
<organism evidence="3 4">
    <name type="scientific">Croceibacterium salegens</name>
    <dbReference type="NCBI Taxonomy" id="1737568"/>
    <lineage>
        <taxon>Bacteria</taxon>
        <taxon>Pseudomonadati</taxon>
        <taxon>Pseudomonadota</taxon>
        <taxon>Alphaproteobacteria</taxon>
        <taxon>Sphingomonadales</taxon>
        <taxon>Erythrobacteraceae</taxon>
        <taxon>Croceibacterium</taxon>
    </lineage>
</organism>
<keyword evidence="4" id="KW-1185">Reference proteome</keyword>
<dbReference type="RefSeq" id="WP_159793137.1">
    <property type="nucleotide sequence ID" value="NZ_WTYM01000032.1"/>
</dbReference>
<evidence type="ECO:0000313" key="3">
    <source>
        <dbReference type="EMBL" id="MXO59047.1"/>
    </source>
</evidence>
<dbReference type="Proteomes" id="UP000433652">
    <property type="component" value="Unassembled WGS sequence"/>
</dbReference>
<dbReference type="InterPro" id="IPR000305">
    <property type="entry name" value="GIY-YIG_endonuc"/>
</dbReference>
<proteinExistence type="inferred from homology"/>